<dbReference type="HOGENOM" id="CLU_2027628_0_0_1"/>
<name>A0A0C3BB51_PILCF</name>
<dbReference type="OrthoDB" id="5594178at2759"/>
<organism evidence="1 2">
    <name type="scientific">Piloderma croceum (strain F 1598)</name>
    <dbReference type="NCBI Taxonomy" id="765440"/>
    <lineage>
        <taxon>Eukaryota</taxon>
        <taxon>Fungi</taxon>
        <taxon>Dikarya</taxon>
        <taxon>Basidiomycota</taxon>
        <taxon>Agaricomycotina</taxon>
        <taxon>Agaricomycetes</taxon>
        <taxon>Agaricomycetidae</taxon>
        <taxon>Atheliales</taxon>
        <taxon>Atheliaceae</taxon>
        <taxon>Piloderma</taxon>
    </lineage>
</organism>
<keyword evidence="2" id="KW-1185">Reference proteome</keyword>
<evidence type="ECO:0000313" key="1">
    <source>
        <dbReference type="EMBL" id="KIM74547.1"/>
    </source>
</evidence>
<protein>
    <submittedName>
        <fullName evidence="1">Uncharacterized protein</fullName>
    </submittedName>
</protein>
<evidence type="ECO:0000313" key="2">
    <source>
        <dbReference type="Proteomes" id="UP000054166"/>
    </source>
</evidence>
<sequence length="122" mass="13437">MDRGLERLARTLRIYLSVHHGLKICPSSTVYHDPTPSPSNSCTRSHFVNALYTDLASLSYASSTSEWGKVRKAIQAGTLDVVGCILEAWLANTVFAIGPGSSATGMLKEKIFSRRRILAERR</sequence>
<reference evidence="1 2" key="1">
    <citation type="submission" date="2014-04" db="EMBL/GenBank/DDBJ databases">
        <authorList>
            <consortium name="DOE Joint Genome Institute"/>
            <person name="Kuo A."/>
            <person name="Tarkka M."/>
            <person name="Buscot F."/>
            <person name="Kohler A."/>
            <person name="Nagy L.G."/>
            <person name="Floudas D."/>
            <person name="Copeland A."/>
            <person name="Barry K.W."/>
            <person name="Cichocki N."/>
            <person name="Veneault-Fourrey C."/>
            <person name="LaButti K."/>
            <person name="Lindquist E.A."/>
            <person name="Lipzen A."/>
            <person name="Lundell T."/>
            <person name="Morin E."/>
            <person name="Murat C."/>
            <person name="Sun H."/>
            <person name="Tunlid A."/>
            <person name="Henrissat B."/>
            <person name="Grigoriev I.V."/>
            <person name="Hibbett D.S."/>
            <person name="Martin F."/>
            <person name="Nordberg H.P."/>
            <person name="Cantor M.N."/>
            <person name="Hua S.X."/>
        </authorList>
    </citation>
    <scope>NUCLEOTIDE SEQUENCE [LARGE SCALE GENOMIC DNA]</scope>
    <source>
        <strain evidence="1 2">F 1598</strain>
    </source>
</reference>
<reference evidence="2" key="2">
    <citation type="submission" date="2015-01" db="EMBL/GenBank/DDBJ databases">
        <title>Evolutionary Origins and Diversification of the Mycorrhizal Mutualists.</title>
        <authorList>
            <consortium name="DOE Joint Genome Institute"/>
            <consortium name="Mycorrhizal Genomics Consortium"/>
            <person name="Kohler A."/>
            <person name="Kuo A."/>
            <person name="Nagy L.G."/>
            <person name="Floudas D."/>
            <person name="Copeland A."/>
            <person name="Barry K.W."/>
            <person name="Cichocki N."/>
            <person name="Veneault-Fourrey C."/>
            <person name="LaButti K."/>
            <person name="Lindquist E.A."/>
            <person name="Lipzen A."/>
            <person name="Lundell T."/>
            <person name="Morin E."/>
            <person name="Murat C."/>
            <person name="Riley R."/>
            <person name="Ohm R."/>
            <person name="Sun H."/>
            <person name="Tunlid A."/>
            <person name="Henrissat B."/>
            <person name="Grigoriev I.V."/>
            <person name="Hibbett D.S."/>
            <person name="Martin F."/>
        </authorList>
    </citation>
    <scope>NUCLEOTIDE SEQUENCE [LARGE SCALE GENOMIC DNA]</scope>
    <source>
        <strain evidence="2">F 1598</strain>
    </source>
</reference>
<accession>A0A0C3BB51</accession>
<proteinExistence type="predicted"/>
<gene>
    <name evidence="1" type="ORF">PILCRDRAFT_701282</name>
</gene>
<dbReference type="InParanoid" id="A0A0C3BB51"/>
<dbReference type="AlphaFoldDB" id="A0A0C3BB51"/>
<dbReference type="Proteomes" id="UP000054166">
    <property type="component" value="Unassembled WGS sequence"/>
</dbReference>
<dbReference type="EMBL" id="KN833059">
    <property type="protein sequence ID" value="KIM74547.1"/>
    <property type="molecule type" value="Genomic_DNA"/>
</dbReference>